<organism evidence="1 2">
    <name type="scientific">Stieleria bergensis</name>
    <dbReference type="NCBI Taxonomy" id="2528025"/>
    <lineage>
        <taxon>Bacteria</taxon>
        <taxon>Pseudomonadati</taxon>
        <taxon>Planctomycetota</taxon>
        <taxon>Planctomycetia</taxon>
        <taxon>Pirellulales</taxon>
        <taxon>Pirellulaceae</taxon>
        <taxon>Stieleria</taxon>
    </lineage>
</organism>
<protein>
    <submittedName>
        <fullName evidence="1">Uncharacterized protein</fullName>
    </submittedName>
</protein>
<gene>
    <name evidence="1" type="ORF">SV7mr_24680</name>
</gene>
<evidence type="ECO:0000313" key="1">
    <source>
        <dbReference type="EMBL" id="QDT59954.1"/>
    </source>
</evidence>
<dbReference type="EMBL" id="CP036272">
    <property type="protein sequence ID" value="QDT59954.1"/>
    <property type="molecule type" value="Genomic_DNA"/>
</dbReference>
<keyword evidence="2" id="KW-1185">Reference proteome</keyword>
<dbReference type="AlphaFoldDB" id="A0A517SUZ9"/>
<name>A0A517SUZ9_9BACT</name>
<evidence type="ECO:0000313" key="2">
    <source>
        <dbReference type="Proteomes" id="UP000315003"/>
    </source>
</evidence>
<sequence>MNDSPRLNPESVRIPDEDGWCDLWHTHFDWSGDGNCGTAERRPFIQQLMQFFHDVETHTSTWTKPNQQWIVIDENDSSQDAVYLHTPNPNRDNFPYTFDAVEWGVDVPDWLNDLIDTQTHEFGRCIFNDATTFWVRRRSVA</sequence>
<reference evidence="1 2" key="1">
    <citation type="submission" date="2019-02" db="EMBL/GenBank/DDBJ databases">
        <title>Deep-cultivation of Planctomycetes and their phenomic and genomic characterization uncovers novel biology.</title>
        <authorList>
            <person name="Wiegand S."/>
            <person name="Jogler M."/>
            <person name="Boedeker C."/>
            <person name="Pinto D."/>
            <person name="Vollmers J."/>
            <person name="Rivas-Marin E."/>
            <person name="Kohn T."/>
            <person name="Peeters S.H."/>
            <person name="Heuer A."/>
            <person name="Rast P."/>
            <person name="Oberbeckmann S."/>
            <person name="Bunk B."/>
            <person name="Jeske O."/>
            <person name="Meyerdierks A."/>
            <person name="Storesund J.E."/>
            <person name="Kallscheuer N."/>
            <person name="Luecker S."/>
            <person name="Lage O.M."/>
            <person name="Pohl T."/>
            <person name="Merkel B.J."/>
            <person name="Hornburger P."/>
            <person name="Mueller R.-W."/>
            <person name="Bruemmer F."/>
            <person name="Labrenz M."/>
            <person name="Spormann A.M."/>
            <person name="Op den Camp H."/>
            <person name="Overmann J."/>
            <person name="Amann R."/>
            <person name="Jetten M.S.M."/>
            <person name="Mascher T."/>
            <person name="Medema M.H."/>
            <person name="Devos D.P."/>
            <person name="Kaster A.-K."/>
            <person name="Ovreas L."/>
            <person name="Rohde M."/>
            <person name="Galperin M.Y."/>
            <person name="Jogler C."/>
        </authorList>
    </citation>
    <scope>NUCLEOTIDE SEQUENCE [LARGE SCALE GENOMIC DNA]</scope>
    <source>
        <strain evidence="1 2">SV_7m_r</strain>
    </source>
</reference>
<accession>A0A517SUZ9</accession>
<dbReference type="Proteomes" id="UP000315003">
    <property type="component" value="Chromosome"/>
</dbReference>
<proteinExistence type="predicted"/>